<dbReference type="GO" id="GO:0005886">
    <property type="term" value="C:plasma membrane"/>
    <property type="evidence" value="ECO:0007669"/>
    <property type="project" value="TreeGrafter"/>
</dbReference>
<evidence type="ECO:0000256" key="6">
    <source>
        <dbReference type="ARBA" id="ARBA00022771"/>
    </source>
</evidence>
<dbReference type="CDD" id="cd13252">
    <property type="entry name" value="PH1_ADAP"/>
    <property type="match status" value="1"/>
</dbReference>
<evidence type="ECO:0000256" key="2">
    <source>
        <dbReference type="ARBA" id="ARBA00022468"/>
    </source>
</evidence>
<dbReference type="GO" id="GO:0008270">
    <property type="term" value="F:zinc ion binding"/>
    <property type="evidence" value="ECO:0007669"/>
    <property type="project" value="UniProtKB-KW"/>
</dbReference>
<dbReference type="InterPro" id="IPR037851">
    <property type="entry name" value="PH2_ADAP"/>
</dbReference>
<dbReference type="PROSITE" id="PS50115">
    <property type="entry name" value="ARFGAP"/>
    <property type="match status" value="1"/>
</dbReference>
<evidence type="ECO:0000256" key="7">
    <source>
        <dbReference type="ARBA" id="ARBA00022833"/>
    </source>
</evidence>
<dbReference type="SMART" id="SM00105">
    <property type="entry name" value="ArfGap"/>
    <property type="match status" value="1"/>
</dbReference>
<accession>A0AAD9MUV0</accession>
<dbReference type="GO" id="GO:0005096">
    <property type="term" value="F:GTPase activator activity"/>
    <property type="evidence" value="ECO:0007669"/>
    <property type="project" value="UniProtKB-KW"/>
</dbReference>
<dbReference type="FunFam" id="2.30.29.30:FF:000080">
    <property type="entry name" value="Arf-GAP with dual PH domain-containing protein 1"/>
    <property type="match status" value="1"/>
</dbReference>
<dbReference type="InterPro" id="IPR038508">
    <property type="entry name" value="ArfGAP_dom_sf"/>
</dbReference>
<keyword evidence="6 8" id="KW-0863">Zinc-finger</keyword>
<name>A0AAD9MUV0_9ANNE</name>
<dbReference type="SUPFAM" id="SSF57863">
    <property type="entry name" value="ArfGap/RecO-like zinc finger"/>
    <property type="match status" value="1"/>
</dbReference>
<comment type="subcellular location">
    <subcellularLocation>
        <location evidence="1">Cytoplasm</location>
    </subcellularLocation>
</comment>
<evidence type="ECO:0000256" key="5">
    <source>
        <dbReference type="ARBA" id="ARBA00022737"/>
    </source>
</evidence>
<evidence type="ECO:0000259" key="10">
    <source>
        <dbReference type="PROSITE" id="PS50115"/>
    </source>
</evidence>
<dbReference type="EMBL" id="JAODUP010000715">
    <property type="protein sequence ID" value="KAK2144968.1"/>
    <property type="molecule type" value="Genomic_DNA"/>
</dbReference>
<keyword evidence="5" id="KW-0677">Repeat</keyword>
<dbReference type="PRINTS" id="PR00405">
    <property type="entry name" value="REVINTRACTNG"/>
</dbReference>
<dbReference type="CDD" id="cd08832">
    <property type="entry name" value="ArfGap_ADAP"/>
    <property type="match status" value="1"/>
</dbReference>
<organism evidence="11 12">
    <name type="scientific">Paralvinella palmiformis</name>
    <dbReference type="NCBI Taxonomy" id="53620"/>
    <lineage>
        <taxon>Eukaryota</taxon>
        <taxon>Metazoa</taxon>
        <taxon>Spiralia</taxon>
        <taxon>Lophotrochozoa</taxon>
        <taxon>Annelida</taxon>
        <taxon>Polychaeta</taxon>
        <taxon>Sedentaria</taxon>
        <taxon>Canalipalpata</taxon>
        <taxon>Terebellida</taxon>
        <taxon>Terebelliformia</taxon>
        <taxon>Alvinellidae</taxon>
        <taxon>Paralvinella</taxon>
    </lineage>
</organism>
<feature type="domain" description="PH" evidence="9">
    <location>
        <begin position="252"/>
        <end position="354"/>
    </location>
</feature>
<dbReference type="CDD" id="cd01251">
    <property type="entry name" value="PH2_ADAP"/>
    <property type="match status" value="1"/>
</dbReference>
<dbReference type="InterPro" id="IPR011993">
    <property type="entry name" value="PH-like_dom_sf"/>
</dbReference>
<evidence type="ECO:0000313" key="11">
    <source>
        <dbReference type="EMBL" id="KAK2144968.1"/>
    </source>
</evidence>
<dbReference type="FunFam" id="2.30.29.30:FF:000099">
    <property type="entry name" value="Arf-GAP with dual PH domain-containing protein 1"/>
    <property type="match status" value="1"/>
</dbReference>
<dbReference type="PROSITE" id="PS50003">
    <property type="entry name" value="PH_DOMAIN"/>
    <property type="match status" value="2"/>
</dbReference>
<dbReference type="GO" id="GO:0005737">
    <property type="term" value="C:cytoplasm"/>
    <property type="evidence" value="ECO:0007669"/>
    <property type="project" value="UniProtKB-SubCell"/>
</dbReference>
<reference evidence="11" key="1">
    <citation type="journal article" date="2023" name="Mol. Biol. Evol.">
        <title>Third-Generation Sequencing Reveals the Adaptive Role of the Epigenome in Three Deep-Sea Polychaetes.</title>
        <authorList>
            <person name="Perez M."/>
            <person name="Aroh O."/>
            <person name="Sun Y."/>
            <person name="Lan Y."/>
            <person name="Juniper S.K."/>
            <person name="Young C.R."/>
            <person name="Angers B."/>
            <person name="Qian P.Y."/>
        </authorList>
    </citation>
    <scope>NUCLEOTIDE SEQUENCE</scope>
    <source>
        <strain evidence="11">P08H-3</strain>
    </source>
</reference>
<evidence type="ECO:0000259" key="9">
    <source>
        <dbReference type="PROSITE" id="PS50003"/>
    </source>
</evidence>
<evidence type="ECO:0000256" key="4">
    <source>
        <dbReference type="ARBA" id="ARBA00022723"/>
    </source>
</evidence>
<dbReference type="InterPro" id="IPR052589">
    <property type="entry name" value="Arf-GAP_dual-PH_domain"/>
</dbReference>
<dbReference type="Pfam" id="PF00169">
    <property type="entry name" value="PH"/>
    <property type="match status" value="2"/>
</dbReference>
<gene>
    <name evidence="11" type="ORF">LSH36_715g01007</name>
</gene>
<dbReference type="InterPro" id="IPR001164">
    <property type="entry name" value="ArfGAP_dom"/>
</dbReference>
<dbReference type="InterPro" id="IPR037278">
    <property type="entry name" value="ARFGAP/RecO"/>
</dbReference>
<evidence type="ECO:0000313" key="12">
    <source>
        <dbReference type="Proteomes" id="UP001208570"/>
    </source>
</evidence>
<dbReference type="Gene3D" id="1.10.220.150">
    <property type="entry name" value="Arf GTPase activating protein"/>
    <property type="match status" value="1"/>
</dbReference>
<dbReference type="GO" id="GO:1902936">
    <property type="term" value="F:phosphatidylinositol bisphosphate binding"/>
    <property type="evidence" value="ECO:0007669"/>
    <property type="project" value="InterPro"/>
</dbReference>
<dbReference type="Pfam" id="PF01412">
    <property type="entry name" value="ArfGap"/>
    <property type="match status" value="1"/>
</dbReference>
<dbReference type="SUPFAM" id="SSF50729">
    <property type="entry name" value="PH domain-like"/>
    <property type="match status" value="2"/>
</dbReference>
<dbReference type="SMART" id="SM00233">
    <property type="entry name" value="PH"/>
    <property type="match status" value="2"/>
</dbReference>
<feature type="domain" description="PH" evidence="9">
    <location>
        <begin position="129"/>
        <end position="230"/>
    </location>
</feature>
<keyword evidence="12" id="KW-1185">Reference proteome</keyword>
<proteinExistence type="predicted"/>
<dbReference type="FunFam" id="1.10.220.150:FF:000011">
    <property type="entry name" value="Arf-GAP with dual PH domain-containing protein 1"/>
    <property type="match status" value="1"/>
</dbReference>
<dbReference type="GO" id="GO:0005547">
    <property type="term" value="F:phosphatidylinositol-3,4,5-trisphosphate binding"/>
    <property type="evidence" value="ECO:0007669"/>
    <property type="project" value="TreeGrafter"/>
</dbReference>
<sequence>MLDRSARLLLGLIKQNGNEICADCGMSDPQWTSSNLGIFICENCASIHRSLGSSISRVKSIKLDNWDETQLQVMESEGNLRSKEKYEQCVPSCYKRPTAKDPQILREQWIRAKYERLEFQNPDKQTYLASRREGYLWKKGRDDKKFQKRRFVLDTTENVLKYYVKDDAKEPKAILRIDDINVALVPDKIGNPNAMQILYSQDGHTRNIFVYGEDGKESVDWYTAIRAAKLARLAIAYPGTTEQELCQNLTRDFLNEGWLSKTGPKANDAYRKRWFTLDGRRLMYYEDPVDPFPKGEILIGTTDKGFSVFDDITQAGKNPGFVFTLRTPNRSFHLAAEAEQDKDKWVVVLKSVIESPLSVQESSSMFRGLIK</sequence>
<keyword evidence="7" id="KW-0862">Zinc</keyword>
<dbReference type="Gene3D" id="2.30.29.30">
    <property type="entry name" value="Pleckstrin-homology domain (PH domain)/Phosphotyrosine-binding domain (PTB)"/>
    <property type="match status" value="2"/>
</dbReference>
<comment type="caution">
    <text evidence="11">The sequence shown here is derived from an EMBL/GenBank/DDBJ whole genome shotgun (WGS) entry which is preliminary data.</text>
</comment>
<keyword evidence="4" id="KW-0479">Metal-binding</keyword>
<dbReference type="Proteomes" id="UP001208570">
    <property type="component" value="Unassembled WGS sequence"/>
</dbReference>
<evidence type="ECO:0000256" key="8">
    <source>
        <dbReference type="PROSITE-ProRule" id="PRU00288"/>
    </source>
</evidence>
<dbReference type="InterPro" id="IPR037849">
    <property type="entry name" value="PH1_ADAP"/>
</dbReference>
<protein>
    <submittedName>
        <fullName evidence="11">Uncharacterized protein</fullName>
    </submittedName>
</protein>
<dbReference type="InterPro" id="IPR001849">
    <property type="entry name" value="PH_domain"/>
</dbReference>
<dbReference type="PANTHER" id="PTHR46021">
    <property type="entry name" value="ARF-GAP WITH DUAL PH DOMAIN-CONTAINING PROTEIN 1-LIKE PROTEIN"/>
    <property type="match status" value="1"/>
</dbReference>
<dbReference type="PANTHER" id="PTHR46021:SF2">
    <property type="entry name" value="ARF-GAP WITH DUAL PH DOMAIN-CONTAINING PROTEIN 1"/>
    <property type="match status" value="1"/>
</dbReference>
<keyword evidence="3" id="KW-0963">Cytoplasm</keyword>
<keyword evidence="2" id="KW-0343">GTPase activation</keyword>
<dbReference type="AlphaFoldDB" id="A0AAD9MUV0"/>
<evidence type="ECO:0000256" key="1">
    <source>
        <dbReference type="ARBA" id="ARBA00004496"/>
    </source>
</evidence>
<feature type="domain" description="Arf-GAP" evidence="10">
    <location>
        <begin position="6"/>
        <end position="127"/>
    </location>
</feature>
<evidence type="ECO:0000256" key="3">
    <source>
        <dbReference type="ARBA" id="ARBA00022490"/>
    </source>
</evidence>